<evidence type="ECO:0000256" key="5">
    <source>
        <dbReference type="ARBA" id="ARBA00023242"/>
    </source>
</evidence>
<evidence type="ECO:0000256" key="6">
    <source>
        <dbReference type="SAM" id="Coils"/>
    </source>
</evidence>
<keyword evidence="4" id="KW-0804">Transcription</keyword>
<keyword evidence="3" id="KW-0238">DNA-binding</keyword>
<keyword evidence="2" id="KW-0805">Transcription regulation</keyword>
<feature type="compositionally biased region" description="Polar residues" evidence="7">
    <location>
        <begin position="306"/>
        <end position="322"/>
    </location>
</feature>
<feature type="compositionally biased region" description="Basic residues" evidence="7">
    <location>
        <begin position="236"/>
        <end position="250"/>
    </location>
</feature>
<feature type="region of interest" description="Disordered" evidence="7">
    <location>
        <begin position="211"/>
        <end position="252"/>
    </location>
</feature>
<evidence type="ECO:0000256" key="1">
    <source>
        <dbReference type="ARBA" id="ARBA00004123"/>
    </source>
</evidence>
<feature type="coiled-coil region" evidence="6">
    <location>
        <begin position="31"/>
        <end position="61"/>
    </location>
</feature>
<accession>A0AAD3XFE6</accession>
<comment type="subcellular location">
    <subcellularLocation>
        <location evidence="1">Nucleus</location>
    </subcellularLocation>
</comment>
<dbReference type="Gene3D" id="1.10.10.60">
    <property type="entry name" value="Homeodomain-like"/>
    <property type="match status" value="1"/>
</dbReference>
<dbReference type="FunFam" id="1.10.10.60:FF:000002">
    <property type="entry name" value="Myb family transcription factor"/>
    <property type="match status" value="1"/>
</dbReference>
<dbReference type="GO" id="GO:0003700">
    <property type="term" value="F:DNA-binding transcription factor activity"/>
    <property type="evidence" value="ECO:0007669"/>
    <property type="project" value="InterPro"/>
</dbReference>
<sequence length="363" mass="40620">MGLIAPALSLGFKPSCVPGTINGFLSEVSKIGDVSERLDKVEDLVRRLEEELGKIEVFKRELPLCMLLLNDAIVVLKEESVMYRSRNPQPVLEEFIPLKKESSDHSKLEVNEESRNKKNWMSSVQLWHTDIFPPDIQQYNGCQNLVSEIDRADEKRNRFSTADVPESFKSKVGRRRLPIKEYSNPTFPMSEREANHEDLVAPGISLLMAGKKHHKEETDSQLGVASSPASSGHSNLRSRRQQPTARKQRRCWSPDLHRRFVNALQHLGGAQVATPKQIRELMQVDGLTNDEVKSHLQKYRLHTGRVSSISAPSPDQSCPNQNSEFSKPSSSHSGSPQGALYFGGACDGSSIRVEDAKVENPDS</sequence>
<feature type="compositionally biased region" description="Polar residues" evidence="7">
    <location>
        <begin position="220"/>
        <end position="235"/>
    </location>
</feature>
<evidence type="ECO:0000313" key="10">
    <source>
        <dbReference type="Proteomes" id="UP001279734"/>
    </source>
</evidence>
<dbReference type="PANTHER" id="PTHR31003">
    <property type="entry name" value="MYB FAMILY TRANSCRIPTION FACTOR"/>
    <property type="match status" value="1"/>
</dbReference>
<organism evidence="9 10">
    <name type="scientific">Nepenthes gracilis</name>
    <name type="common">Slender pitcher plant</name>
    <dbReference type="NCBI Taxonomy" id="150966"/>
    <lineage>
        <taxon>Eukaryota</taxon>
        <taxon>Viridiplantae</taxon>
        <taxon>Streptophyta</taxon>
        <taxon>Embryophyta</taxon>
        <taxon>Tracheophyta</taxon>
        <taxon>Spermatophyta</taxon>
        <taxon>Magnoliopsida</taxon>
        <taxon>eudicotyledons</taxon>
        <taxon>Gunneridae</taxon>
        <taxon>Pentapetalae</taxon>
        <taxon>Caryophyllales</taxon>
        <taxon>Nepenthaceae</taxon>
        <taxon>Nepenthes</taxon>
    </lineage>
</organism>
<dbReference type="InterPro" id="IPR058673">
    <property type="entry name" value="HHO5-like_N"/>
</dbReference>
<dbReference type="Proteomes" id="UP001279734">
    <property type="component" value="Unassembled WGS sequence"/>
</dbReference>
<dbReference type="InterPro" id="IPR017930">
    <property type="entry name" value="Myb_dom"/>
</dbReference>
<dbReference type="InterPro" id="IPR009057">
    <property type="entry name" value="Homeodomain-like_sf"/>
</dbReference>
<dbReference type="NCBIfam" id="TIGR01557">
    <property type="entry name" value="myb_SHAQKYF"/>
    <property type="match status" value="1"/>
</dbReference>
<protein>
    <recommendedName>
        <fullName evidence="8">HTH myb-type domain-containing protein</fullName>
    </recommendedName>
</protein>
<gene>
    <name evidence="9" type="ORF">Nepgr_004554</name>
</gene>
<feature type="compositionally biased region" description="Low complexity" evidence="7">
    <location>
        <begin position="323"/>
        <end position="335"/>
    </location>
</feature>
<dbReference type="Pfam" id="PF26575">
    <property type="entry name" value="HHO5_N"/>
    <property type="match status" value="1"/>
</dbReference>
<dbReference type="EMBL" id="BSYO01000004">
    <property type="protein sequence ID" value="GMH02715.1"/>
    <property type="molecule type" value="Genomic_DNA"/>
</dbReference>
<reference evidence="9" key="1">
    <citation type="submission" date="2023-05" db="EMBL/GenBank/DDBJ databases">
        <title>Nepenthes gracilis genome sequencing.</title>
        <authorList>
            <person name="Fukushima K."/>
        </authorList>
    </citation>
    <scope>NUCLEOTIDE SEQUENCE</scope>
    <source>
        <strain evidence="9">SING2019-196</strain>
    </source>
</reference>
<keyword evidence="10" id="KW-1185">Reference proteome</keyword>
<dbReference type="InterPro" id="IPR044787">
    <property type="entry name" value="HHO5-like"/>
</dbReference>
<dbReference type="InterPro" id="IPR001005">
    <property type="entry name" value="SANT/Myb"/>
</dbReference>
<evidence type="ECO:0000256" key="4">
    <source>
        <dbReference type="ARBA" id="ARBA00023163"/>
    </source>
</evidence>
<dbReference type="GO" id="GO:0003677">
    <property type="term" value="F:DNA binding"/>
    <property type="evidence" value="ECO:0007669"/>
    <property type="project" value="UniProtKB-KW"/>
</dbReference>
<proteinExistence type="predicted"/>
<keyword evidence="6" id="KW-0175">Coiled coil</keyword>
<feature type="region of interest" description="Disordered" evidence="7">
    <location>
        <begin position="306"/>
        <end position="343"/>
    </location>
</feature>
<evidence type="ECO:0000313" key="9">
    <source>
        <dbReference type="EMBL" id="GMH02715.1"/>
    </source>
</evidence>
<dbReference type="GO" id="GO:0005634">
    <property type="term" value="C:nucleus"/>
    <property type="evidence" value="ECO:0007669"/>
    <property type="project" value="UniProtKB-SubCell"/>
</dbReference>
<evidence type="ECO:0000256" key="3">
    <source>
        <dbReference type="ARBA" id="ARBA00023125"/>
    </source>
</evidence>
<feature type="domain" description="HTH myb-type" evidence="8">
    <location>
        <begin position="244"/>
        <end position="304"/>
    </location>
</feature>
<name>A0AAD3XFE6_NEPGR</name>
<dbReference type="SUPFAM" id="SSF46689">
    <property type="entry name" value="Homeodomain-like"/>
    <property type="match status" value="1"/>
</dbReference>
<dbReference type="PROSITE" id="PS51294">
    <property type="entry name" value="HTH_MYB"/>
    <property type="match status" value="1"/>
</dbReference>
<dbReference type="PANTHER" id="PTHR31003:SF3">
    <property type="entry name" value="HOMEODOMAIN-LIKE SUPERFAMILY PROTEIN-RELATED"/>
    <property type="match status" value="1"/>
</dbReference>
<evidence type="ECO:0000256" key="7">
    <source>
        <dbReference type="SAM" id="MobiDB-lite"/>
    </source>
</evidence>
<evidence type="ECO:0000256" key="2">
    <source>
        <dbReference type="ARBA" id="ARBA00023015"/>
    </source>
</evidence>
<keyword evidence="5" id="KW-0539">Nucleus</keyword>
<dbReference type="AlphaFoldDB" id="A0AAD3XFE6"/>
<dbReference type="Pfam" id="PF00249">
    <property type="entry name" value="Myb_DNA-binding"/>
    <property type="match status" value="1"/>
</dbReference>
<dbReference type="InterPro" id="IPR006447">
    <property type="entry name" value="Myb_dom_plants"/>
</dbReference>
<evidence type="ECO:0000259" key="8">
    <source>
        <dbReference type="PROSITE" id="PS51294"/>
    </source>
</evidence>
<comment type="caution">
    <text evidence="9">The sequence shown here is derived from an EMBL/GenBank/DDBJ whole genome shotgun (WGS) entry which is preliminary data.</text>
</comment>